<dbReference type="Gene3D" id="3.10.350.10">
    <property type="entry name" value="LysM domain"/>
    <property type="match status" value="1"/>
</dbReference>
<dbReference type="PANTHER" id="PTHR33734:SF11">
    <property type="entry name" value="LYSM DOMAIN-CONTAINING GPI-ANCHORED PROTEIN 2"/>
    <property type="match status" value="1"/>
</dbReference>
<accession>A0A200QL09</accession>
<dbReference type="Pfam" id="PF01476">
    <property type="entry name" value="LysM"/>
    <property type="match status" value="2"/>
</dbReference>
<dbReference type="SMART" id="SM00257">
    <property type="entry name" value="LysM"/>
    <property type="match status" value="2"/>
</dbReference>
<keyword evidence="1" id="KW-0732">Signal</keyword>
<protein>
    <submittedName>
        <fullName evidence="3">Peptidoglycan-binding lysin domain</fullName>
    </submittedName>
</protein>
<keyword evidence="4" id="KW-1185">Reference proteome</keyword>
<dbReference type="InterPro" id="IPR036779">
    <property type="entry name" value="LysM_dom_sf"/>
</dbReference>
<evidence type="ECO:0000259" key="2">
    <source>
        <dbReference type="PROSITE" id="PS51782"/>
    </source>
</evidence>
<dbReference type="OMA" id="RIPFNCS"/>
<name>A0A200QL09_MACCD</name>
<feature type="domain" description="LysM" evidence="2">
    <location>
        <begin position="121"/>
        <end position="168"/>
    </location>
</feature>
<dbReference type="PANTHER" id="PTHR33734">
    <property type="entry name" value="LYSM DOMAIN-CONTAINING GPI-ANCHORED PROTEIN 2"/>
    <property type="match status" value="1"/>
</dbReference>
<organism evidence="3 4">
    <name type="scientific">Macleaya cordata</name>
    <name type="common">Five-seeded plume-poppy</name>
    <name type="synonym">Bocconia cordata</name>
    <dbReference type="NCBI Taxonomy" id="56857"/>
    <lineage>
        <taxon>Eukaryota</taxon>
        <taxon>Viridiplantae</taxon>
        <taxon>Streptophyta</taxon>
        <taxon>Embryophyta</taxon>
        <taxon>Tracheophyta</taxon>
        <taxon>Spermatophyta</taxon>
        <taxon>Magnoliopsida</taxon>
        <taxon>Ranunculales</taxon>
        <taxon>Papaveraceae</taxon>
        <taxon>Papaveroideae</taxon>
        <taxon>Macleaya</taxon>
    </lineage>
</organism>
<dbReference type="CDD" id="cd00118">
    <property type="entry name" value="LysM"/>
    <property type="match status" value="2"/>
</dbReference>
<dbReference type="SUPFAM" id="SSF54106">
    <property type="entry name" value="LysM domain"/>
    <property type="match status" value="1"/>
</dbReference>
<evidence type="ECO:0000256" key="1">
    <source>
        <dbReference type="SAM" id="SignalP"/>
    </source>
</evidence>
<dbReference type="OrthoDB" id="2107166at2759"/>
<dbReference type="InterPro" id="IPR018392">
    <property type="entry name" value="LysM"/>
</dbReference>
<feature type="chain" id="PRO_5013143281" evidence="1">
    <location>
        <begin position="35"/>
        <end position="247"/>
    </location>
</feature>
<sequence length="247" mass="27048">MRDLRTATASKLKLLVVLSDLLLLLVFTFTAATAQRQLGFRCNYTSTSRCKALVGYICPKDTTLSNITNLFGIEGGLHSLLVENSLPLNTTPDQLVAAKQTIRIPFNCSCSNGTGISDKHPIYKVTPSDGLANIAENIFSFLVFFQQIATVNKIADPNKIEVGQELWIPLPCSCDPVDGVQVVHYGQVLQFNNSLEMIAQEFGTTTETLLKLNGLDNVPRGQTVIDVPLGLPGRWTNFFNQLPDGEC</sequence>
<dbReference type="AlphaFoldDB" id="A0A200QL09"/>
<comment type="caution">
    <text evidence="3">The sequence shown here is derived from an EMBL/GenBank/DDBJ whole genome shotgun (WGS) entry which is preliminary data.</text>
</comment>
<gene>
    <name evidence="3" type="ORF">BVC80_1741g192</name>
</gene>
<reference evidence="3 4" key="1">
    <citation type="journal article" date="2017" name="Mol. Plant">
        <title>The Genome of Medicinal Plant Macleaya cordata Provides New Insights into Benzylisoquinoline Alkaloids Metabolism.</title>
        <authorList>
            <person name="Liu X."/>
            <person name="Liu Y."/>
            <person name="Huang P."/>
            <person name="Ma Y."/>
            <person name="Qing Z."/>
            <person name="Tang Q."/>
            <person name="Cao H."/>
            <person name="Cheng P."/>
            <person name="Zheng Y."/>
            <person name="Yuan Z."/>
            <person name="Zhou Y."/>
            <person name="Liu J."/>
            <person name="Tang Z."/>
            <person name="Zhuo Y."/>
            <person name="Zhang Y."/>
            <person name="Yu L."/>
            <person name="Huang J."/>
            <person name="Yang P."/>
            <person name="Peng Q."/>
            <person name="Zhang J."/>
            <person name="Jiang W."/>
            <person name="Zhang Z."/>
            <person name="Lin K."/>
            <person name="Ro D.K."/>
            <person name="Chen X."/>
            <person name="Xiong X."/>
            <person name="Shang Y."/>
            <person name="Huang S."/>
            <person name="Zeng J."/>
        </authorList>
    </citation>
    <scope>NUCLEOTIDE SEQUENCE [LARGE SCALE GENOMIC DNA]</scope>
    <source>
        <strain evidence="4">cv. BLH2017</strain>
        <tissue evidence="3">Root</tissue>
    </source>
</reference>
<dbReference type="Proteomes" id="UP000195402">
    <property type="component" value="Unassembled WGS sequence"/>
</dbReference>
<dbReference type="EMBL" id="MVGT01001732">
    <property type="protein sequence ID" value="OVA11176.1"/>
    <property type="molecule type" value="Genomic_DNA"/>
</dbReference>
<dbReference type="STRING" id="56857.A0A200QL09"/>
<dbReference type="InParanoid" id="A0A200QL09"/>
<feature type="signal peptide" evidence="1">
    <location>
        <begin position="1"/>
        <end position="34"/>
    </location>
</feature>
<evidence type="ECO:0000313" key="3">
    <source>
        <dbReference type="EMBL" id="OVA11176.1"/>
    </source>
</evidence>
<dbReference type="PROSITE" id="PS51782">
    <property type="entry name" value="LYSM"/>
    <property type="match status" value="1"/>
</dbReference>
<evidence type="ECO:0000313" key="4">
    <source>
        <dbReference type="Proteomes" id="UP000195402"/>
    </source>
</evidence>
<proteinExistence type="predicted"/>